<organism evidence="3 4">
    <name type="scientific">Kitasatospora phosalacinea</name>
    <dbReference type="NCBI Taxonomy" id="2065"/>
    <lineage>
        <taxon>Bacteria</taxon>
        <taxon>Bacillati</taxon>
        <taxon>Actinomycetota</taxon>
        <taxon>Actinomycetes</taxon>
        <taxon>Kitasatosporales</taxon>
        <taxon>Streptomycetaceae</taxon>
        <taxon>Kitasatospora</taxon>
    </lineage>
</organism>
<dbReference type="AlphaFoldDB" id="A0A9W6UMH7"/>
<dbReference type="Proteomes" id="UP001165143">
    <property type="component" value="Unassembled WGS sequence"/>
</dbReference>
<dbReference type="RefSeq" id="WP_033252811.1">
    <property type="nucleotide sequence ID" value="NZ_BSRX01000019.1"/>
</dbReference>
<feature type="compositionally biased region" description="Basic residues" evidence="1">
    <location>
        <begin position="121"/>
        <end position="130"/>
    </location>
</feature>
<dbReference type="InterPro" id="IPR036513">
    <property type="entry name" value="STAS_dom_sf"/>
</dbReference>
<dbReference type="Pfam" id="PF01740">
    <property type="entry name" value="STAS"/>
    <property type="match status" value="1"/>
</dbReference>
<sequence>MTRRHGRPVVVRTPDLRIETRRTGGTVRCALIGALHQDNQQVFALALRDGLRARPVRLSVDLRAVDLFTSSALDTLLRTRYEARAIGVALALDSPSRCVRRVLEISRSAPYLPVEDSAPVRTRRCPRRRPPGTPEADRNPVGLRRGTAFRRPGA</sequence>
<feature type="region of interest" description="Disordered" evidence="1">
    <location>
        <begin position="117"/>
        <end position="154"/>
    </location>
</feature>
<feature type="domain" description="STAS" evidence="2">
    <location>
        <begin position="16"/>
        <end position="104"/>
    </location>
</feature>
<gene>
    <name evidence="3" type="ORF">Kpho01_34770</name>
</gene>
<evidence type="ECO:0000259" key="2">
    <source>
        <dbReference type="PROSITE" id="PS50801"/>
    </source>
</evidence>
<dbReference type="CDD" id="cd07043">
    <property type="entry name" value="STAS_anti-anti-sigma_factors"/>
    <property type="match status" value="1"/>
</dbReference>
<protein>
    <recommendedName>
        <fullName evidence="2">STAS domain-containing protein</fullName>
    </recommendedName>
</protein>
<dbReference type="Gene3D" id="3.30.750.24">
    <property type="entry name" value="STAS domain"/>
    <property type="match status" value="1"/>
</dbReference>
<accession>A0A9W6UMH7</accession>
<dbReference type="PROSITE" id="PS50801">
    <property type="entry name" value="STAS"/>
    <property type="match status" value="1"/>
</dbReference>
<proteinExistence type="predicted"/>
<dbReference type="OrthoDB" id="4286189at2"/>
<name>A0A9W6UMH7_9ACTN</name>
<dbReference type="EMBL" id="BSRX01000019">
    <property type="protein sequence ID" value="GLW55466.1"/>
    <property type="molecule type" value="Genomic_DNA"/>
</dbReference>
<comment type="caution">
    <text evidence="3">The sequence shown here is derived from an EMBL/GenBank/DDBJ whole genome shotgun (WGS) entry which is preliminary data.</text>
</comment>
<dbReference type="InterPro" id="IPR002645">
    <property type="entry name" value="STAS_dom"/>
</dbReference>
<dbReference type="SUPFAM" id="SSF52091">
    <property type="entry name" value="SpoIIaa-like"/>
    <property type="match status" value="1"/>
</dbReference>
<evidence type="ECO:0000313" key="3">
    <source>
        <dbReference type="EMBL" id="GLW55466.1"/>
    </source>
</evidence>
<reference evidence="3" key="1">
    <citation type="submission" date="2023-02" db="EMBL/GenBank/DDBJ databases">
        <title>Kitasatospora phosalacinea NBRC 14362.</title>
        <authorList>
            <person name="Ichikawa N."/>
            <person name="Sato H."/>
            <person name="Tonouchi N."/>
        </authorList>
    </citation>
    <scope>NUCLEOTIDE SEQUENCE</scope>
    <source>
        <strain evidence="3">NBRC 14362</strain>
    </source>
</reference>
<evidence type="ECO:0000313" key="4">
    <source>
        <dbReference type="Proteomes" id="UP001165143"/>
    </source>
</evidence>
<evidence type="ECO:0000256" key="1">
    <source>
        <dbReference type="SAM" id="MobiDB-lite"/>
    </source>
</evidence>